<dbReference type="AlphaFoldDB" id="A0A1F5G9J1"/>
<reference evidence="1 2" key="1">
    <citation type="journal article" date="2016" name="Nat. Commun.">
        <title>Thousands of microbial genomes shed light on interconnected biogeochemical processes in an aquifer system.</title>
        <authorList>
            <person name="Anantharaman K."/>
            <person name="Brown C.T."/>
            <person name="Hug L.A."/>
            <person name="Sharon I."/>
            <person name="Castelle C.J."/>
            <person name="Probst A.J."/>
            <person name="Thomas B.C."/>
            <person name="Singh A."/>
            <person name="Wilkins M.J."/>
            <person name="Karaoz U."/>
            <person name="Brodie E.L."/>
            <person name="Williams K.H."/>
            <person name="Hubbard S.S."/>
            <person name="Banfield J.F."/>
        </authorList>
    </citation>
    <scope>NUCLEOTIDE SEQUENCE [LARGE SCALE GENOMIC DNA]</scope>
</reference>
<dbReference type="InterPro" id="IPR023198">
    <property type="entry name" value="PGP-like_dom2"/>
</dbReference>
<dbReference type="STRING" id="1797714.A3D04_05160"/>
<dbReference type="SFLD" id="SFLDS00003">
    <property type="entry name" value="Haloacid_Dehalogenase"/>
    <property type="match status" value="1"/>
</dbReference>
<dbReference type="InterPro" id="IPR036412">
    <property type="entry name" value="HAD-like_sf"/>
</dbReference>
<dbReference type="SFLD" id="SFLDG01129">
    <property type="entry name" value="C1.5:_HAD__Beta-PGM__Phosphata"/>
    <property type="match status" value="1"/>
</dbReference>
<comment type="caution">
    <text evidence="1">The sequence shown here is derived from an EMBL/GenBank/DDBJ whole genome shotgun (WGS) entry which is preliminary data.</text>
</comment>
<evidence type="ECO:0000313" key="2">
    <source>
        <dbReference type="Proteomes" id="UP000177369"/>
    </source>
</evidence>
<gene>
    <name evidence="1" type="ORF">A3D04_05160</name>
</gene>
<proteinExistence type="predicted"/>
<dbReference type="PANTHER" id="PTHR18901:SF38">
    <property type="entry name" value="PSEUDOURIDINE-5'-PHOSPHATASE"/>
    <property type="match status" value="1"/>
</dbReference>
<dbReference type="Gene3D" id="3.40.50.1000">
    <property type="entry name" value="HAD superfamily/HAD-like"/>
    <property type="match status" value="1"/>
</dbReference>
<dbReference type="PANTHER" id="PTHR18901">
    <property type="entry name" value="2-DEOXYGLUCOSE-6-PHOSPHATE PHOSPHATASE 2"/>
    <property type="match status" value="1"/>
</dbReference>
<evidence type="ECO:0000313" key="1">
    <source>
        <dbReference type="EMBL" id="OGD88532.1"/>
    </source>
</evidence>
<organism evidence="1 2">
    <name type="scientific">Candidatus Curtissbacteria bacterium RIFCSPHIGHO2_02_FULL_40_16b</name>
    <dbReference type="NCBI Taxonomy" id="1797714"/>
    <lineage>
        <taxon>Bacteria</taxon>
        <taxon>Candidatus Curtissiibacteriota</taxon>
    </lineage>
</organism>
<dbReference type="Pfam" id="PF13419">
    <property type="entry name" value="HAD_2"/>
    <property type="match status" value="1"/>
</dbReference>
<dbReference type="SFLD" id="SFLDG01135">
    <property type="entry name" value="C1.5.6:_HAD__Beta-PGM__Phospha"/>
    <property type="match status" value="1"/>
</dbReference>
<dbReference type="InterPro" id="IPR041492">
    <property type="entry name" value="HAD_2"/>
</dbReference>
<dbReference type="NCBIfam" id="TIGR01509">
    <property type="entry name" value="HAD-SF-IA-v3"/>
    <property type="match status" value="1"/>
</dbReference>
<name>A0A1F5G9J1_9BACT</name>
<dbReference type="InterPro" id="IPR006439">
    <property type="entry name" value="HAD-SF_hydro_IA"/>
</dbReference>
<evidence type="ECO:0008006" key="3">
    <source>
        <dbReference type="Google" id="ProtNLM"/>
    </source>
</evidence>
<dbReference type="EMBL" id="MFBD01000025">
    <property type="protein sequence ID" value="OGD88532.1"/>
    <property type="molecule type" value="Genomic_DNA"/>
</dbReference>
<accession>A0A1F5G9J1</accession>
<sequence>MEETVSTSEREKSSLQLIIFDMDGLLIDSEPLWLLSRKEILQQFRQVYTPEDKKKVMGTDYEVGVQMLIDEYNLPITVGEFSEMEVKILDNLFEKKLRFMPGAKEFLDRVDAVGIPKAIATSSNRHRLNLTNRVLGLDDFDASVTGEEIKKGKPEPDIYLAAAEKLGIEPDNCLALEDAPGGVKAAKAAGMVTVAVLDTRYSTADDFKGDAEPDLLVNSLEELDIDQLKGLFK</sequence>
<dbReference type="NCBIfam" id="TIGR01549">
    <property type="entry name" value="HAD-SF-IA-v1"/>
    <property type="match status" value="1"/>
</dbReference>
<dbReference type="Proteomes" id="UP000177369">
    <property type="component" value="Unassembled WGS sequence"/>
</dbReference>
<dbReference type="SUPFAM" id="SSF56784">
    <property type="entry name" value="HAD-like"/>
    <property type="match status" value="1"/>
</dbReference>
<dbReference type="PRINTS" id="PR00413">
    <property type="entry name" value="HADHALOGNASE"/>
</dbReference>
<protein>
    <recommendedName>
        <fullName evidence="3">Phosphatase</fullName>
    </recommendedName>
</protein>
<dbReference type="InterPro" id="IPR023214">
    <property type="entry name" value="HAD_sf"/>
</dbReference>
<dbReference type="Gene3D" id="1.10.150.240">
    <property type="entry name" value="Putative phosphatase, domain 2"/>
    <property type="match status" value="1"/>
</dbReference>